<gene>
    <name evidence="24" type="ORF">AZO1586I_2702</name>
</gene>
<feature type="coiled-coil region" evidence="21">
    <location>
        <begin position="848"/>
        <end position="947"/>
    </location>
</feature>
<feature type="compositionally biased region" description="Basic and acidic residues" evidence="22">
    <location>
        <begin position="1729"/>
        <end position="1743"/>
    </location>
</feature>
<dbReference type="InterPro" id="IPR038383">
    <property type="entry name" value="CPD_dom_sf"/>
</dbReference>
<feature type="compositionally biased region" description="Basic and acidic residues" evidence="22">
    <location>
        <begin position="1688"/>
        <end position="1701"/>
    </location>
</feature>
<dbReference type="CDD" id="cd20503">
    <property type="entry name" value="C80_adhesin-like"/>
    <property type="match status" value="4"/>
</dbReference>
<keyword evidence="18" id="KW-0472">Membrane</keyword>
<feature type="compositionally biased region" description="Basic and acidic residues" evidence="22">
    <location>
        <begin position="2112"/>
        <end position="2129"/>
    </location>
</feature>
<evidence type="ECO:0000256" key="16">
    <source>
        <dbReference type="ARBA" id="ARBA00023026"/>
    </source>
</evidence>
<evidence type="ECO:0000256" key="17">
    <source>
        <dbReference type="ARBA" id="ARBA00023121"/>
    </source>
</evidence>
<evidence type="ECO:0000256" key="10">
    <source>
        <dbReference type="ARBA" id="ARBA00022737"/>
    </source>
</evidence>
<dbReference type="Pfam" id="PF11713">
    <property type="entry name" value="Peptidase_C80"/>
    <property type="match status" value="5"/>
</dbReference>
<feature type="region of interest" description="Disordered" evidence="22">
    <location>
        <begin position="181"/>
        <end position="204"/>
    </location>
</feature>
<evidence type="ECO:0000256" key="13">
    <source>
        <dbReference type="ARBA" id="ARBA00022813"/>
    </source>
</evidence>
<accession>A0ABN7GF68</accession>
<dbReference type="EMBL" id="CAHJWF010000615">
    <property type="protein sequence ID" value="CAB5508427.1"/>
    <property type="molecule type" value="Genomic_DNA"/>
</dbReference>
<feature type="region of interest" description="Disordered" evidence="22">
    <location>
        <begin position="2076"/>
        <end position="2169"/>
    </location>
</feature>
<feature type="compositionally biased region" description="Basic and acidic residues" evidence="22">
    <location>
        <begin position="3375"/>
        <end position="3399"/>
    </location>
</feature>
<feature type="domain" description="Peptidase C80" evidence="23">
    <location>
        <begin position="20"/>
        <end position="193"/>
    </location>
</feature>
<feature type="coiled-coil region" evidence="21">
    <location>
        <begin position="3059"/>
        <end position="3100"/>
    </location>
</feature>
<feature type="compositionally biased region" description="Basic and acidic residues" evidence="22">
    <location>
        <begin position="1787"/>
        <end position="1800"/>
    </location>
</feature>
<feature type="domain" description="Peptidase C80" evidence="23">
    <location>
        <begin position="2613"/>
        <end position="2789"/>
    </location>
</feature>
<feature type="region of interest" description="Disordered" evidence="22">
    <location>
        <begin position="3422"/>
        <end position="3450"/>
    </location>
</feature>
<keyword evidence="16" id="KW-0843">Virulence</keyword>
<feature type="compositionally biased region" description="Basic residues" evidence="22">
    <location>
        <begin position="2921"/>
        <end position="2934"/>
    </location>
</feature>
<feature type="coiled-coil region" evidence="21">
    <location>
        <begin position="2966"/>
        <end position="3014"/>
    </location>
</feature>
<feature type="coiled-coil region" evidence="21">
    <location>
        <begin position="3458"/>
        <end position="3487"/>
    </location>
</feature>
<evidence type="ECO:0000256" key="19">
    <source>
        <dbReference type="ARBA" id="ARBA00023200"/>
    </source>
</evidence>
<evidence type="ECO:0000313" key="24">
    <source>
        <dbReference type="EMBL" id="CAB5508427.1"/>
    </source>
</evidence>
<evidence type="ECO:0000256" key="9">
    <source>
        <dbReference type="ARBA" id="ARBA00022723"/>
    </source>
</evidence>
<keyword evidence="7" id="KW-0645">Protease</keyword>
<feature type="region of interest" description="Disordered" evidence="22">
    <location>
        <begin position="1108"/>
        <end position="1157"/>
    </location>
</feature>
<feature type="non-terminal residue" evidence="24">
    <location>
        <position position="1"/>
    </location>
</feature>
<evidence type="ECO:0000256" key="20">
    <source>
        <dbReference type="ARBA" id="ARBA00023586"/>
    </source>
</evidence>
<keyword evidence="6" id="KW-0800">Toxin</keyword>
<feature type="compositionally biased region" description="Low complexity" evidence="22">
    <location>
        <begin position="1533"/>
        <end position="1560"/>
    </location>
</feature>
<feature type="compositionally biased region" description="Polar residues" evidence="22">
    <location>
        <begin position="2151"/>
        <end position="2162"/>
    </location>
</feature>
<keyword evidence="10" id="KW-0677">Repeat</keyword>
<feature type="region of interest" description="Disordered" evidence="22">
    <location>
        <begin position="2575"/>
        <end position="2620"/>
    </location>
</feature>
<evidence type="ECO:0000256" key="15">
    <source>
        <dbReference type="ARBA" id="ARBA00022870"/>
    </source>
</evidence>
<feature type="coiled-coil region" evidence="21">
    <location>
        <begin position="363"/>
        <end position="426"/>
    </location>
</feature>
<evidence type="ECO:0000256" key="6">
    <source>
        <dbReference type="ARBA" id="ARBA00022656"/>
    </source>
</evidence>
<keyword evidence="19" id="KW-1035">Host cytoplasm</keyword>
<keyword evidence="4" id="KW-1032">Host cell membrane</keyword>
<evidence type="ECO:0000256" key="4">
    <source>
        <dbReference type="ARBA" id="ARBA00022511"/>
    </source>
</evidence>
<name>A0ABN7GF68_9GAMM</name>
<evidence type="ECO:0000256" key="18">
    <source>
        <dbReference type="ARBA" id="ARBA00023136"/>
    </source>
</evidence>
<feature type="region of interest" description="Disordered" evidence="22">
    <location>
        <begin position="3375"/>
        <end position="3408"/>
    </location>
</feature>
<keyword evidence="5" id="KW-0964">Secreted</keyword>
<evidence type="ECO:0000256" key="12">
    <source>
        <dbReference type="ARBA" id="ARBA00022807"/>
    </source>
</evidence>
<protein>
    <recommendedName>
        <fullName evidence="23">Peptidase C80 domain-containing protein</fullName>
    </recommendedName>
</protein>
<evidence type="ECO:0000259" key="23">
    <source>
        <dbReference type="PROSITE" id="PS51771"/>
    </source>
</evidence>
<feature type="region of interest" description="Disordered" evidence="22">
    <location>
        <begin position="2889"/>
        <end position="2941"/>
    </location>
</feature>
<keyword evidence="12" id="KW-0788">Thiol protease</keyword>
<feature type="compositionally biased region" description="Basic and acidic residues" evidence="22">
    <location>
        <begin position="2137"/>
        <end position="2150"/>
    </location>
</feature>
<feature type="region of interest" description="Disordered" evidence="22">
    <location>
        <begin position="1"/>
        <end position="29"/>
    </location>
</feature>
<keyword evidence="25" id="KW-1185">Reference proteome</keyword>
<keyword evidence="15" id="KW-1043">Host membrane</keyword>
<evidence type="ECO:0000313" key="25">
    <source>
        <dbReference type="Proteomes" id="UP000626656"/>
    </source>
</evidence>
<evidence type="ECO:0000256" key="14">
    <source>
        <dbReference type="ARBA" id="ARBA00022842"/>
    </source>
</evidence>
<keyword evidence="13" id="KW-0068">Autocatalytic cleavage</keyword>
<comment type="caution">
    <text evidence="24">The sequence shown here is derived from an EMBL/GenBank/DDBJ whole genome shotgun (WGS) entry which is preliminary data.</text>
</comment>
<evidence type="ECO:0000256" key="11">
    <source>
        <dbReference type="ARBA" id="ARBA00022801"/>
    </source>
</evidence>
<feature type="compositionally biased region" description="Polar residues" evidence="22">
    <location>
        <begin position="1802"/>
        <end position="1843"/>
    </location>
</feature>
<keyword evidence="14" id="KW-0460">Magnesium</keyword>
<feature type="coiled-coil region" evidence="21">
    <location>
        <begin position="486"/>
        <end position="648"/>
    </location>
</feature>
<dbReference type="RefSeq" id="WP_202784780.1">
    <property type="nucleotide sequence ID" value="NZ_CAHJWF010000615.1"/>
</dbReference>
<keyword evidence="17" id="KW-0446">Lipid-binding</keyword>
<evidence type="ECO:0000256" key="8">
    <source>
        <dbReference type="ARBA" id="ARBA00022679"/>
    </source>
</evidence>
<dbReference type="Proteomes" id="UP000626656">
    <property type="component" value="Unassembled WGS sequence"/>
</dbReference>
<feature type="region of interest" description="Disordered" evidence="22">
    <location>
        <begin position="1423"/>
        <end position="1453"/>
    </location>
</feature>
<evidence type="ECO:0000256" key="21">
    <source>
        <dbReference type="SAM" id="Coils"/>
    </source>
</evidence>
<dbReference type="InterPro" id="IPR020974">
    <property type="entry name" value="CPD_dom"/>
</dbReference>
<feature type="non-terminal residue" evidence="24">
    <location>
        <position position="3752"/>
    </location>
</feature>
<feature type="domain" description="Peptidase C80" evidence="23">
    <location>
        <begin position="1918"/>
        <end position="2102"/>
    </location>
</feature>
<proteinExistence type="predicted"/>
<feature type="compositionally biased region" description="Basic and acidic residues" evidence="22">
    <location>
        <begin position="2907"/>
        <end position="2919"/>
    </location>
</feature>
<evidence type="ECO:0000256" key="7">
    <source>
        <dbReference type="ARBA" id="ARBA00022670"/>
    </source>
</evidence>
<comment type="cofactor">
    <cofactor evidence="1">
        <name>Mg(2+)</name>
        <dbReference type="ChEBI" id="CHEBI:18420"/>
    </cofactor>
</comment>
<keyword evidence="21" id="KW-0175">Coiled coil</keyword>
<feature type="compositionally biased region" description="Polar residues" evidence="22">
    <location>
        <begin position="2588"/>
        <end position="2609"/>
    </location>
</feature>
<evidence type="ECO:0000256" key="2">
    <source>
        <dbReference type="ARBA" id="ARBA00004165"/>
    </source>
</evidence>
<feature type="compositionally biased region" description="Polar residues" evidence="22">
    <location>
        <begin position="1884"/>
        <end position="1907"/>
    </location>
</feature>
<dbReference type="PROSITE" id="PS51771">
    <property type="entry name" value="CGT_MARTX_CPD"/>
    <property type="match status" value="4"/>
</dbReference>
<evidence type="ECO:0000256" key="22">
    <source>
        <dbReference type="SAM" id="MobiDB-lite"/>
    </source>
</evidence>
<feature type="domain" description="Peptidase C80" evidence="23">
    <location>
        <begin position="2409"/>
        <end position="2601"/>
    </location>
</feature>
<feature type="compositionally biased region" description="Basic and acidic residues" evidence="22">
    <location>
        <begin position="1130"/>
        <end position="1153"/>
    </location>
</feature>
<feature type="compositionally biased region" description="Polar residues" evidence="22">
    <location>
        <begin position="1745"/>
        <end position="1786"/>
    </location>
</feature>
<evidence type="ECO:0000256" key="1">
    <source>
        <dbReference type="ARBA" id="ARBA00001946"/>
    </source>
</evidence>
<evidence type="ECO:0000256" key="5">
    <source>
        <dbReference type="ARBA" id="ARBA00022525"/>
    </source>
</evidence>
<reference evidence="24 25" key="1">
    <citation type="submission" date="2020-05" db="EMBL/GenBank/DDBJ databases">
        <authorList>
            <person name="Petersen J."/>
            <person name="Sayavedra L."/>
        </authorList>
    </citation>
    <scope>NUCLEOTIDE SEQUENCE [LARGE SCALE GENOMIC DNA]</scope>
    <source>
        <strain evidence="24">B azoricus SOX ET2 1586I</strain>
    </source>
</reference>
<comment type="subcellular location">
    <subcellularLocation>
        <location evidence="2">Host cell membrane</location>
    </subcellularLocation>
    <subcellularLocation>
        <location evidence="20">Host cytoplasm</location>
        <location evidence="20">Host cytosol</location>
    </subcellularLocation>
    <subcellularLocation>
        <location evidence="3">Secreted</location>
    </subcellularLocation>
</comment>
<feature type="compositionally biased region" description="Basic and acidic residues" evidence="22">
    <location>
        <begin position="1844"/>
        <end position="1883"/>
    </location>
</feature>
<keyword evidence="8" id="KW-0808">Transferase</keyword>
<evidence type="ECO:0000256" key="3">
    <source>
        <dbReference type="ARBA" id="ARBA00004613"/>
    </source>
</evidence>
<dbReference type="Gene3D" id="3.40.50.11050">
    <property type="match status" value="6"/>
</dbReference>
<feature type="region of interest" description="Disordered" evidence="22">
    <location>
        <begin position="1676"/>
        <end position="1913"/>
    </location>
</feature>
<sequence>KTQQQKTDKEDTDQASGGKPKEQSSVNKNSSAVIYQVGTDNIITEATQYLSNRLKLKHGEENVVVVTKNKEGLLKIQGDTSKLKPGYKVKITGHVKGIGDKATMEGNTSEQLSEDLVTILPEGNSPLKVSVVGCGSGKCDKNNNSFASNLQKNLQKKDVITTVKGYSKDISMSVKGKVLQGEQASADKRMMEEGDTGDTAEQEKAELEVEGIRLKKEQEKAELEAEGIRLKNEEEKIRNEQVEDRKALRLLEAELEKTRSKRLEDHRLLYKSIETLSKIDEDMLDTDINIKMLDAAKEFEASGKSRNYFAQQDILRQKTAQKIAVQRETEIVNTEKVITLDQQLSDKFNELMIKRVQLRGAIHKEAENTQKKLEKVREDIKKEEKQTQGLSAESDKTNKEKLKETLHALEKEMEAIEQKRQALMKENLLIQMMDAQRTHVNDELIKILFEETKKYREEEVKKWTDKKNALSKVYLRAPTKGRSNKVKKLERDILHEENMLRRLKGRSQRMLNNLKDMLKKEQRKLASKEDMELGIKFISDLIDTATRGVRKLAIEEIEEKTNQIKNKESVLTKQNKKMDDLEKDFQSITANKEAQNTDHDNNTLREVAQQAIMRQEENEAIDELLEDISTAEKNKAIALKTIKKYDEEIAKSNTEEASNILKQERERPVILQLNADQEQYERIQTIKELKESLKEPLTVEGFSFPERKSKPEEEKRLEAIEKANSEFAQHYIKKEGILPDLSAQDMQLDALKRLAITEFEEKYTEAAVDKILEEIWISSASKELYKDQILNTDSDISNRLDVISWVKKLLERTVAFRQERAEERGVGPRDLERKKILKERILQDKIEREEHNKAAAAARQQMRQAFKEEKKRLAQEGKKIAQDEERLAKEERLAQEKEALAQKEEVLAQEEILEQEEERTARVKEALAQKEEASVQERERLAQEERILKVKQLETTEEQEERARATREDVGATLMEQYKIKDQEYIKKRNEGWIEKQQQAQENILAEEEELNQPVDFEKYKLEYNNIKVKTFKQAMVRAKIPMSYGGKHAVYYRIVDGKKSSYTMSLHSGTLIAAVYIKILQDELKLNMRTMKSLGVVFRPLTSGSAKKQASASSDLQKTHRKTKIQQKTNDKDGDQASGGKPKEQPPTKQDDSVNPAIKHNSSLIVQIANDQTANDMQKKITAKQNKQYTTDKVVVVKKNKGKLAITQGQARNLTGNLEVQVIGRGEQVDGINKLEGLDSGEVVEIIQRFIPQTAKLITVFLMSCYSDSCFNGQLSLVQEVKARFEHFVDVVGYKGRVNVDNDGNPEIVTDDRPGMAPSDINSLKQKADELDQQLEKLTDKMEEIITAQNQALDNIEPQTQAANATNAEVIKIKKEVEQAQDNLIQAQQTVVTLEKKIQANNQAIKQETQAEETAKQVIQKEQEKQAKTSNEIKQKQAENKAAIKEKNDTEKSLKKLQNTQRSHKPAKKATKEEDQIAKNILVAKINEARRLDSEKKRIVKDTTDALTTENQQLQEIEKTIETANKALIQAQQNRQQQTTSRQQTQQEQSSASQLLEEATQTVTQLKTQEATATAENEIAQDTLRTAQKEQGIEDREEIRNTRQQLEEASNNMSEIGAQIRQHEHNAVYEEKAKEAEADNIVNYEEDTLQQNFLKLNKNIKAAMGKHEILQSKVSDLRHKKQNKLQNKKEEEIHQTKEIEGVGALTSTRSESNKETKIKQVKTPLKNTGDDKKDINTIDRPSDQVPQQNNSRLQDNIDTSNKGNKPKATSQRGPPTDTESLQSKDISIKSDEEKTEESLKTPASSQQKMTTEQEPSSSPIHASKQSQKLPTTTSQQTKAKSINKSEEQSKTLEKKDPLSLLKSEESNKKETTNRGASSEDTKSQQQAGTLEALQNKSSSKPNNQTLNKKDGSVAVYKVGTNTPIKPESHVIIQKTDDSITDNASKNLVNKLNKQHGAENVVVIKETKNKKHLKIQGNIENIKGNYQVQIIGHGTEEDGVRKLNKKTGKTIAEKLKQLTSTIHDTQAQLTKVLILSCDGDTCGTKGTSLVQDISQVLNNVKVEGYNSRVNVRTDGSIKENVPEGEDALGGFSSKQKKSENKSNQEAVYDNKINAKTDDSTKENAPKEEGTLSNPNSKQEKNESNQEKTTDIEPQQQSSTSGIPQRLRKKVKTISWDQGVSELRSGMRNGWLKDLWIGETHDNASGKKLFIDVFIDVIEIFNTILEDVSSRPKHGKVYGFTDNVEELRGFFSTMFPNLDKKNIDELAEVSSSMYKLINSKGTFLIARDAWNDHVQERKEMQLDGGGETIILVGAKHVLSHKVDKLYPTFNANAYPAYQYFNADKSIALVPEQSIQYDRAFDRGNKDAAPEYAVWVKSKDKSMKNPALFVGQKTAMEKLFGDKISLLPKSLLDLDPPTKYESHIVIQESDDKIADIIREKQVEKLHKKHNKEAVLVIKKIQNGDPVTLQGSIQNVKGEYKVQIIGHGYKDEHGIEKLAGKDGKQIAQGLKALEALILDNPYAKLANVLLLNCCGTTSGTWGANLAEDFKKALNNESVKIKSYNNIDSERQEKTVLNEELSQDNKAPIDTKPQQQPDTYKNTSSTKQNTQDLTPPHNLTHPKSKYDSSLIIQMANDQTANDIQKKITTKQIQQHATEKVVVIKKNNGKLEVIQGQVSDLTGNLKVQVIGHGKQVEGVNTLEGRDSKGVVGIIKKFLPQTVESAKLFLLSCYSGRCLNGQLSLAQEVQTLFGKLFDVVGYEGRVNVDKSGNPKIVGDDEPGMAPENNTDVLEQAFKDSKALLDDQVDELTKLKEKEQQALANIEPETLAEKVTRDEVLQITKELEPVQEELRQAQEKEEAANKKIQNNHKEYQELKQTANDLTQTIQAAEEEKAQVAEEVKQKQGANETAKNAKDKSDKEASRLNRLHRTKINKKTTKKASTGASADELEVLSSKLKAARDVVKIDRQNAAGTEKEFNEANEKLQKITATVDNENKNLDQVNKKIQQKQVEKQQAEHEQESAYQVVLDKTQGVKDLEEKHSVLTKKYEIRQQALEEARAIQGVRSIKDKIRELREGMEKTSDELFRLNQKMDKAEQLIIHKQKEEKAKLDDIVDYENDTFQGRSVVKSDAVIRFLSRYNIKIAFSGSHAKAVLTDPDTQEKIVFSAGPLIGKAHINVLLADLINIAKHLKLSKSILREQFNIIVKSNKTIPTASLEESPTSNKEIVLVQMGSNEEVVSTRKRTVEQIKQDSNAPSKIYVVKEDDEGMQHSVEGNIKELTGEYEVNIIGRSTIKNGARVIEGRNAKKLTDILTKIAPIEQGAGSVDTPILKKIKITHCKGSDCNAINNLASSLRKKTGGDIPVEDSLEHRYNKNLAQFEARQKKESENQKQQQKEDKEHEERANEWGNSFEWKTNDRQQSEGFILEKQRLKQSSERDQERKAHKHKEELGRTANAEHTDIVVANVIQELLNKKEEEKKRKRAESQVTKQKAVEFIMKDIETLVDLPDDLSNRLKKHLMRDEAKILNIEPSESKPKQTRSYKTKEGAKQIDINKEIEDLELKIVQSLDIDEKTIHNMKVIATSAEFIDTREQLVIGKWLTHKKAQAEALELADQLHEIDPTKGSAEDILTNLATIKFTESILKMRELYDHGVDVMEINDNFIRSSETNIIMILTDMNILEKVMEAKSLASIAEIQRILMPQEDFDSIKAQQEKFKMMQETVKKVKGGFYQNIFRLEEIIEFITKMKVSLKVINDIKEL</sequence>
<keyword evidence="11" id="KW-0378">Hydrolase</keyword>
<organism evidence="24 25">
    <name type="scientific">Bathymodiolus thermophilus thioautotrophic gill symbiont</name>
    <dbReference type="NCBI Taxonomy" id="2360"/>
    <lineage>
        <taxon>Bacteria</taxon>
        <taxon>Pseudomonadati</taxon>
        <taxon>Pseudomonadota</taxon>
        <taxon>Gammaproteobacteria</taxon>
        <taxon>sulfur-oxidizing symbionts</taxon>
    </lineage>
</organism>
<feature type="region of interest" description="Disordered" evidence="22">
    <location>
        <begin position="1533"/>
        <end position="1562"/>
    </location>
</feature>
<keyword evidence="9" id="KW-0479">Metal-binding</keyword>
<feature type="compositionally biased region" description="Basic and acidic residues" evidence="22">
    <location>
        <begin position="2889"/>
        <end position="2898"/>
    </location>
</feature>